<evidence type="ECO:0000313" key="3">
    <source>
        <dbReference type="Proteomes" id="UP001497444"/>
    </source>
</evidence>
<evidence type="ECO:0000256" key="1">
    <source>
        <dbReference type="SAM" id="MobiDB-lite"/>
    </source>
</evidence>
<keyword evidence="3" id="KW-1185">Reference proteome</keyword>
<feature type="compositionally biased region" description="Basic and acidic residues" evidence="1">
    <location>
        <begin position="37"/>
        <end position="52"/>
    </location>
</feature>
<dbReference type="EMBL" id="OZ020106">
    <property type="protein sequence ID" value="CAK9258193.1"/>
    <property type="molecule type" value="Genomic_DNA"/>
</dbReference>
<accession>A0ABP0VWP9</accession>
<proteinExistence type="predicted"/>
<sequence>MTLILLLHLPKKRKETGRFEVRMRENIYKCDVSTEDGATRRSEGDERDARTPVGLREKRKEKKAKETKCQKRFFTESKTQRNEPVERHRVRCSVRLGFRSGTPIQVRNGRNFRNGTLRRGTCP</sequence>
<dbReference type="Proteomes" id="UP001497444">
    <property type="component" value="Chromosome 11"/>
</dbReference>
<reference evidence="2" key="1">
    <citation type="submission" date="2024-02" db="EMBL/GenBank/DDBJ databases">
        <authorList>
            <consortium name="ELIXIR-Norway"/>
            <consortium name="Elixir Norway"/>
        </authorList>
    </citation>
    <scope>NUCLEOTIDE SEQUENCE</scope>
</reference>
<protein>
    <submittedName>
        <fullName evidence="2">Uncharacterized protein</fullName>
    </submittedName>
</protein>
<feature type="region of interest" description="Disordered" evidence="1">
    <location>
        <begin position="33"/>
        <end position="52"/>
    </location>
</feature>
<organism evidence="2 3">
    <name type="scientific">Sphagnum jensenii</name>
    <dbReference type="NCBI Taxonomy" id="128206"/>
    <lineage>
        <taxon>Eukaryota</taxon>
        <taxon>Viridiplantae</taxon>
        <taxon>Streptophyta</taxon>
        <taxon>Embryophyta</taxon>
        <taxon>Bryophyta</taxon>
        <taxon>Sphagnophytina</taxon>
        <taxon>Sphagnopsida</taxon>
        <taxon>Sphagnales</taxon>
        <taxon>Sphagnaceae</taxon>
        <taxon>Sphagnum</taxon>
    </lineage>
</organism>
<evidence type="ECO:0000313" key="2">
    <source>
        <dbReference type="EMBL" id="CAK9258193.1"/>
    </source>
</evidence>
<name>A0ABP0VWP9_9BRYO</name>
<gene>
    <name evidence="2" type="ORF">CSSPJE1EN1_LOCUS3671</name>
</gene>